<accession>A0ABY6MYH2</accession>
<dbReference type="EMBL" id="CP100390">
    <property type="protein sequence ID" value="UZE94893.1"/>
    <property type="molecule type" value="Genomic_DNA"/>
</dbReference>
<evidence type="ECO:0000313" key="9">
    <source>
        <dbReference type="Proteomes" id="UP001163739"/>
    </source>
</evidence>
<dbReference type="PANTHER" id="PTHR32322:SF18">
    <property type="entry name" value="S-ADENOSYLMETHIONINE_S-ADENOSYLHOMOCYSTEINE TRANSPORTER"/>
    <property type="match status" value="1"/>
</dbReference>
<evidence type="ECO:0000313" key="8">
    <source>
        <dbReference type="EMBL" id="UZE94893.1"/>
    </source>
</evidence>
<feature type="transmembrane region" description="Helical" evidence="6">
    <location>
        <begin position="12"/>
        <end position="35"/>
    </location>
</feature>
<keyword evidence="4 6" id="KW-1133">Transmembrane helix</keyword>
<proteinExistence type="predicted"/>
<keyword evidence="5 6" id="KW-0472">Membrane</keyword>
<evidence type="ECO:0000256" key="5">
    <source>
        <dbReference type="ARBA" id="ARBA00023136"/>
    </source>
</evidence>
<evidence type="ECO:0000256" key="4">
    <source>
        <dbReference type="ARBA" id="ARBA00022989"/>
    </source>
</evidence>
<organism evidence="8 9">
    <name type="scientific">Alkalimarinus alittae</name>
    <dbReference type="NCBI Taxonomy" id="2961619"/>
    <lineage>
        <taxon>Bacteria</taxon>
        <taxon>Pseudomonadati</taxon>
        <taxon>Pseudomonadota</taxon>
        <taxon>Gammaproteobacteria</taxon>
        <taxon>Alteromonadales</taxon>
        <taxon>Alteromonadaceae</taxon>
        <taxon>Alkalimarinus</taxon>
    </lineage>
</organism>
<dbReference type="Proteomes" id="UP001163739">
    <property type="component" value="Chromosome"/>
</dbReference>
<evidence type="ECO:0000256" key="2">
    <source>
        <dbReference type="ARBA" id="ARBA00022475"/>
    </source>
</evidence>
<feature type="transmembrane region" description="Helical" evidence="6">
    <location>
        <begin position="275"/>
        <end position="293"/>
    </location>
</feature>
<feature type="transmembrane region" description="Helical" evidence="6">
    <location>
        <begin position="41"/>
        <end position="58"/>
    </location>
</feature>
<dbReference type="PANTHER" id="PTHR32322">
    <property type="entry name" value="INNER MEMBRANE TRANSPORTER"/>
    <property type="match status" value="1"/>
</dbReference>
<dbReference type="InterPro" id="IPR037185">
    <property type="entry name" value="EmrE-like"/>
</dbReference>
<dbReference type="InterPro" id="IPR000620">
    <property type="entry name" value="EamA_dom"/>
</dbReference>
<feature type="transmembrane region" description="Helical" evidence="6">
    <location>
        <begin position="154"/>
        <end position="174"/>
    </location>
</feature>
<comment type="subcellular location">
    <subcellularLocation>
        <location evidence="1">Cell membrane</location>
        <topology evidence="1">Multi-pass membrane protein</topology>
    </subcellularLocation>
</comment>
<dbReference type="Pfam" id="PF00892">
    <property type="entry name" value="EamA"/>
    <property type="match status" value="2"/>
</dbReference>
<feature type="transmembrane region" description="Helical" evidence="6">
    <location>
        <begin position="186"/>
        <end position="205"/>
    </location>
</feature>
<reference evidence="8" key="1">
    <citation type="submission" date="2022-06" db="EMBL/GenBank/DDBJ databases">
        <title>Alkalimarinus sp. nov., isolated from gut of a Alitta virens.</title>
        <authorList>
            <person name="Yang A.I."/>
            <person name="Shin N.-R."/>
        </authorList>
    </citation>
    <scope>NUCLEOTIDE SEQUENCE</scope>
    <source>
        <strain evidence="8">A2M4</strain>
    </source>
</reference>
<dbReference type="InterPro" id="IPR050638">
    <property type="entry name" value="AA-Vitamin_Transporters"/>
</dbReference>
<feature type="transmembrane region" description="Helical" evidence="6">
    <location>
        <begin position="125"/>
        <end position="142"/>
    </location>
</feature>
<dbReference type="SUPFAM" id="SSF103481">
    <property type="entry name" value="Multidrug resistance efflux transporter EmrE"/>
    <property type="match status" value="1"/>
</dbReference>
<evidence type="ECO:0000256" key="1">
    <source>
        <dbReference type="ARBA" id="ARBA00004651"/>
    </source>
</evidence>
<gene>
    <name evidence="8" type="ORF">NKI27_12495</name>
</gene>
<sequence length="303" mass="33291">MVTKQNHLYVHALMLLMVALVAGSFPVGAIITNALPPDVLMFIRFLIAATLFAPFVFYKHGLFIPTPKSLMGYALLSLPLVIFFWCMFESLRYTSPLNTGALYTTVPAITAIFAYFINKESTGKVRSIGLLTGTIGALWIVFRGDVDALLSLNLNYGDSIFLVGCLFMALYSPMIKRVYAGEPMELMTFWVILFGSGWLLLISANKLGGIDWLLVDSVVYGGVLYLSLFTTLFSFFLIQFGTVKIGPTKVAAYSFLIPVFVIPLSILLGVGTFDIATLPGVSLVIFAMILIQTNTKNIEIKKG</sequence>
<dbReference type="RefSeq" id="WP_265046385.1">
    <property type="nucleotide sequence ID" value="NZ_CP100390.1"/>
</dbReference>
<keyword evidence="3 6" id="KW-0812">Transmembrane</keyword>
<feature type="transmembrane region" description="Helical" evidence="6">
    <location>
        <begin position="217"/>
        <end position="238"/>
    </location>
</feature>
<protein>
    <submittedName>
        <fullName evidence="8">DMT family transporter</fullName>
    </submittedName>
</protein>
<feature type="domain" description="EamA" evidence="7">
    <location>
        <begin position="156"/>
        <end position="291"/>
    </location>
</feature>
<evidence type="ECO:0000256" key="3">
    <source>
        <dbReference type="ARBA" id="ARBA00022692"/>
    </source>
</evidence>
<feature type="transmembrane region" description="Helical" evidence="6">
    <location>
        <begin position="100"/>
        <end position="118"/>
    </location>
</feature>
<keyword evidence="9" id="KW-1185">Reference proteome</keyword>
<feature type="transmembrane region" description="Helical" evidence="6">
    <location>
        <begin position="70"/>
        <end position="88"/>
    </location>
</feature>
<evidence type="ECO:0000259" key="7">
    <source>
        <dbReference type="Pfam" id="PF00892"/>
    </source>
</evidence>
<keyword evidence="2" id="KW-1003">Cell membrane</keyword>
<name>A0ABY6MYH2_9ALTE</name>
<feature type="domain" description="EamA" evidence="7">
    <location>
        <begin position="12"/>
        <end position="141"/>
    </location>
</feature>
<evidence type="ECO:0000256" key="6">
    <source>
        <dbReference type="SAM" id="Phobius"/>
    </source>
</evidence>
<feature type="transmembrane region" description="Helical" evidence="6">
    <location>
        <begin position="250"/>
        <end position="269"/>
    </location>
</feature>